<dbReference type="Proteomes" id="UP000008461">
    <property type="component" value="Chromosome"/>
</dbReference>
<dbReference type="PANTHER" id="PTHR11731:SF193">
    <property type="entry name" value="DIPEPTIDYL PEPTIDASE 9"/>
    <property type="match status" value="1"/>
</dbReference>
<feature type="compositionally biased region" description="Low complexity" evidence="2">
    <location>
        <begin position="742"/>
        <end position="759"/>
    </location>
</feature>
<sequence>MFNRFFFLALTIVSFSTLNAQKAISLEEIWKKYTFSPRSVPGFSFQNDGRHYTRLDRNKIVQQDLTTGATTATILDPATLSTNVQIDEYQFSADESKILLSTGVEPIYRHSSRANFYVYDRNQKQLSPLFAEGKTMYATFSPKADKVAFVFKNNLYYKDLISGKTTQVTSDGAVNAIINGATDWVYEEEFSMDCGFSWSPDGGNLAFYRFDEQEVPEFTLTNFETGMYPDYVTFKYPKVGEKNSKVSIHIHNLASGRSIKTDTDPATEYIPRIKWTNDPNKLSIFLLNRHQNQLDLVLADAATGKTTLLLQEDSKYYVDIHDNLTFLQDGKHFLWTSEMDGWNHLYLYDLTGNMVRQITSGKWELSNFYGIDEKSSTLYFQSTESSPLERQVYQIDLEGKNKKALFADKGWANAQFSPTFQYYVIEHSTANAPSTYTVFDQKGSKVRVIEDNVFVKNLQKEYATQPVEFYSFKTRQNVELNGWMIKPSNFDPTKKYPVFMFLYGGPGSQEVKDSWRGQNYWWFQMLAQKGYIVACVDNRGTGGRGEEFKKMTYLQLGKYETEDQLEAAYYLGRLRYVDPARIGIFGWSYGAYMSSSCLFKGEGTFKVAIAVAPVTNWKWYDNIYTERYMRTVQENPNGYKDNSPINFVDQLNGDYLLVHGMGDDNVHFQHTAELVNALIEADKQFDTYFYPNRNHGIYGGNTRFHLYTKMTRFLDEKLKGSEAKSDTYAKDILDRDITKFRQQPIKPKPQTQQLPQVKQ</sequence>
<dbReference type="PANTHER" id="PTHR11731">
    <property type="entry name" value="PROTEASE FAMILY S9B,C DIPEPTIDYL-PEPTIDASE IV-RELATED"/>
    <property type="match status" value="1"/>
</dbReference>
<dbReference type="GO" id="GO:0006508">
    <property type="term" value="P:proteolysis"/>
    <property type="evidence" value="ECO:0007669"/>
    <property type="project" value="InterPro"/>
</dbReference>
<dbReference type="InterPro" id="IPR029058">
    <property type="entry name" value="AB_hydrolase_fold"/>
</dbReference>
<feature type="domain" description="Dipeptidylpeptidase IV N-terminal" evidence="4">
    <location>
        <begin position="92"/>
        <end position="433"/>
    </location>
</feature>
<protein>
    <submittedName>
        <fullName evidence="5">Dipeptidyl-peptidase IV</fullName>
        <ecNumber evidence="5">3.4.14.5</ecNumber>
    </submittedName>
</protein>
<dbReference type="OrthoDB" id="9812921at2"/>
<dbReference type="Gene3D" id="2.140.10.30">
    <property type="entry name" value="Dipeptidylpeptidase IV, N-terminal domain"/>
    <property type="match status" value="1"/>
</dbReference>
<dbReference type="SUPFAM" id="SSF53474">
    <property type="entry name" value="alpha/beta-Hydrolases"/>
    <property type="match status" value="1"/>
</dbReference>
<reference key="2">
    <citation type="submission" date="2011-04" db="EMBL/GenBank/DDBJ databases">
        <title>Complete sequence of chromosome of Haliscomenobacter hydrossis DSM 1100.</title>
        <authorList>
            <consortium name="US DOE Joint Genome Institute (JGI-PGF)"/>
            <person name="Lucas S."/>
            <person name="Han J."/>
            <person name="Lapidus A."/>
            <person name="Bruce D."/>
            <person name="Goodwin L."/>
            <person name="Pitluck S."/>
            <person name="Peters L."/>
            <person name="Kyrpides N."/>
            <person name="Mavromatis K."/>
            <person name="Ivanova N."/>
            <person name="Ovchinnikova G."/>
            <person name="Pagani I."/>
            <person name="Daligault H."/>
            <person name="Detter J.C."/>
            <person name="Han C."/>
            <person name="Land M."/>
            <person name="Hauser L."/>
            <person name="Markowitz V."/>
            <person name="Cheng J.-F."/>
            <person name="Hugenholtz P."/>
            <person name="Woyke T."/>
            <person name="Wu D."/>
            <person name="Verbarg S."/>
            <person name="Frueling A."/>
            <person name="Brambilla E."/>
            <person name="Klenk H.-P."/>
            <person name="Eisen J.A."/>
        </authorList>
    </citation>
    <scope>NUCLEOTIDE SEQUENCE</scope>
    <source>
        <strain>DSM 1100</strain>
    </source>
</reference>
<dbReference type="Pfam" id="PF00326">
    <property type="entry name" value="Peptidase_S9"/>
    <property type="match status" value="1"/>
</dbReference>
<accession>F4KVI7</accession>
<dbReference type="InterPro" id="IPR002469">
    <property type="entry name" value="Peptidase_S9B_N"/>
</dbReference>
<name>F4KVI7_HALH1</name>
<dbReference type="eggNOG" id="COG1506">
    <property type="taxonomic scope" value="Bacteria"/>
</dbReference>
<dbReference type="KEGG" id="hhy:Halhy_3444"/>
<dbReference type="AlphaFoldDB" id="F4KVI7"/>
<dbReference type="InterPro" id="IPR001375">
    <property type="entry name" value="Peptidase_S9_cat"/>
</dbReference>
<dbReference type="EC" id="3.4.14.5" evidence="5"/>
<evidence type="ECO:0000259" key="3">
    <source>
        <dbReference type="Pfam" id="PF00326"/>
    </source>
</evidence>
<keyword evidence="5" id="KW-0378">Hydrolase</keyword>
<keyword evidence="1" id="KW-0325">Glycoprotein</keyword>
<feature type="domain" description="Peptidase S9 prolyl oligopeptidase catalytic" evidence="3">
    <location>
        <begin position="521"/>
        <end position="720"/>
    </location>
</feature>
<evidence type="ECO:0000256" key="2">
    <source>
        <dbReference type="SAM" id="MobiDB-lite"/>
    </source>
</evidence>
<evidence type="ECO:0000259" key="4">
    <source>
        <dbReference type="Pfam" id="PF00930"/>
    </source>
</evidence>
<dbReference type="HOGENOM" id="CLU_006105_2_0_10"/>
<evidence type="ECO:0000313" key="6">
    <source>
        <dbReference type="Proteomes" id="UP000008461"/>
    </source>
</evidence>
<dbReference type="SUPFAM" id="SSF82171">
    <property type="entry name" value="DPP6 N-terminal domain-like"/>
    <property type="match status" value="1"/>
</dbReference>
<organism evidence="5 6">
    <name type="scientific">Haliscomenobacter hydrossis (strain ATCC 27775 / DSM 1100 / LMG 10767 / O)</name>
    <dbReference type="NCBI Taxonomy" id="760192"/>
    <lineage>
        <taxon>Bacteria</taxon>
        <taxon>Pseudomonadati</taxon>
        <taxon>Bacteroidota</taxon>
        <taxon>Saprospiria</taxon>
        <taxon>Saprospirales</taxon>
        <taxon>Haliscomenobacteraceae</taxon>
        <taxon>Haliscomenobacter</taxon>
    </lineage>
</organism>
<proteinExistence type="predicted"/>
<keyword evidence="6" id="KW-1185">Reference proteome</keyword>
<dbReference type="RefSeq" id="WP_013765840.1">
    <property type="nucleotide sequence ID" value="NC_015510.1"/>
</dbReference>
<evidence type="ECO:0000256" key="1">
    <source>
        <dbReference type="ARBA" id="ARBA00023180"/>
    </source>
</evidence>
<dbReference type="eggNOG" id="COG0823">
    <property type="taxonomic scope" value="Bacteria"/>
</dbReference>
<dbReference type="FunFam" id="3.40.50.1820:FF:000003">
    <property type="entry name" value="Dipeptidyl peptidase 4"/>
    <property type="match status" value="1"/>
</dbReference>
<dbReference type="Pfam" id="PF00930">
    <property type="entry name" value="DPPIV_N"/>
    <property type="match status" value="1"/>
</dbReference>
<dbReference type="EMBL" id="CP002691">
    <property type="protein sequence ID" value="AEE51300.1"/>
    <property type="molecule type" value="Genomic_DNA"/>
</dbReference>
<gene>
    <name evidence="5" type="ordered locus">Halhy_3444</name>
</gene>
<dbReference type="Gene3D" id="3.40.50.1820">
    <property type="entry name" value="alpha/beta hydrolase"/>
    <property type="match status" value="1"/>
</dbReference>
<evidence type="ECO:0000313" key="5">
    <source>
        <dbReference type="EMBL" id="AEE51300.1"/>
    </source>
</evidence>
<reference evidence="5 6" key="1">
    <citation type="journal article" date="2011" name="Stand. Genomic Sci.">
        <title>Complete genome sequence of Haliscomenobacter hydrossis type strain (O).</title>
        <authorList>
            <consortium name="US DOE Joint Genome Institute (JGI-PGF)"/>
            <person name="Daligault H."/>
            <person name="Lapidus A."/>
            <person name="Zeytun A."/>
            <person name="Nolan M."/>
            <person name="Lucas S."/>
            <person name="Del Rio T.G."/>
            <person name="Tice H."/>
            <person name="Cheng J.F."/>
            <person name="Tapia R."/>
            <person name="Han C."/>
            <person name="Goodwin L."/>
            <person name="Pitluck S."/>
            <person name="Liolios K."/>
            <person name="Pagani I."/>
            <person name="Ivanova N."/>
            <person name="Huntemann M."/>
            <person name="Mavromatis K."/>
            <person name="Mikhailova N."/>
            <person name="Pati A."/>
            <person name="Chen A."/>
            <person name="Palaniappan K."/>
            <person name="Land M."/>
            <person name="Hauser L."/>
            <person name="Brambilla E.M."/>
            <person name="Rohde M."/>
            <person name="Verbarg S."/>
            <person name="Goker M."/>
            <person name="Bristow J."/>
            <person name="Eisen J.A."/>
            <person name="Markowitz V."/>
            <person name="Hugenholtz P."/>
            <person name="Kyrpides N.C."/>
            <person name="Klenk H.P."/>
            <person name="Woyke T."/>
        </authorList>
    </citation>
    <scope>NUCLEOTIDE SEQUENCE [LARGE SCALE GENOMIC DNA]</scope>
    <source>
        <strain evidence="6">ATCC 27775 / DSM 1100 / LMG 10767 / O</strain>
    </source>
</reference>
<dbReference type="GO" id="GO:0008239">
    <property type="term" value="F:dipeptidyl-peptidase activity"/>
    <property type="evidence" value="ECO:0007669"/>
    <property type="project" value="UniProtKB-EC"/>
</dbReference>
<dbReference type="STRING" id="760192.Halhy_3444"/>
<feature type="region of interest" description="Disordered" evidence="2">
    <location>
        <begin position="739"/>
        <end position="759"/>
    </location>
</feature>
<dbReference type="InterPro" id="IPR050278">
    <property type="entry name" value="Serine_Prot_S9B/DPPIV"/>
</dbReference>
<dbReference type="GO" id="GO:0008236">
    <property type="term" value="F:serine-type peptidase activity"/>
    <property type="evidence" value="ECO:0007669"/>
    <property type="project" value="InterPro"/>
</dbReference>